<proteinExistence type="predicted"/>
<evidence type="ECO:0000313" key="2">
    <source>
        <dbReference type="EMBL" id="CAA9246454.1"/>
    </source>
</evidence>
<dbReference type="InterPro" id="IPR029064">
    <property type="entry name" value="Ribosomal_eL30-like_sf"/>
</dbReference>
<dbReference type="Gene3D" id="3.30.1330.30">
    <property type="match status" value="1"/>
</dbReference>
<dbReference type="InterPro" id="IPR040701">
    <property type="entry name" value="Bact_RF_family2"/>
</dbReference>
<accession>A0A6J4I9T9</accession>
<dbReference type="InterPro" id="IPR042226">
    <property type="entry name" value="eFR1_2_sf"/>
</dbReference>
<reference evidence="2" key="1">
    <citation type="submission" date="2020-02" db="EMBL/GenBank/DDBJ databases">
        <authorList>
            <person name="Meier V. D."/>
        </authorList>
    </citation>
    <scope>NUCLEOTIDE SEQUENCE</scope>
    <source>
        <strain evidence="2">AVDCRST_MAG50</strain>
    </source>
</reference>
<sequence length="376" mass="39329">MEASAPTPTAAVHAPDLVQLFEGAGPFVTVYLATEPAIENAGPRNAARWRALRDELAASGASEAALSNVDPLVEDANTEGSGLAVIATDSGVSHLTNAPSAPATDVGRWSPLPSVVQLLEWRQAAAAYVLVKTDRLGADLVAVAGAEIAEETTAGSDPGPHVRRSNPGGWSQRRFQQRAENSWEKNAKEVAAEIVRLVDQVDARLLIVGGDVRAVQLLHEELPTDLRAEVIDIDASRAVDGSAERSQDEADTMVATAVAKDTVGLLQKFKEERGQGDRAAEGPEATLAALSKAQVDVLLVHDDPADERPAWFGPQPEQVALTQAALRNMGAGDGTQARLVDVAVRAALGTGAAVRIVPGTSVEGGLAAILRWSDPT</sequence>
<dbReference type="SUPFAM" id="SSF55315">
    <property type="entry name" value="L30e-like"/>
    <property type="match status" value="1"/>
</dbReference>
<evidence type="ECO:0000256" key="1">
    <source>
        <dbReference type="SAM" id="MobiDB-lite"/>
    </source>
</evidence>
<organism evidence="2">
    <name type="scientific">uncultured Acidimicrobiales bacterium</name>
    <dbReference type="NCBI Taxonomy" id="310071"/>
    <lineage>
        <taxon>Bacteria</taxon>
        <taxon>Bacillati</taxon>
        <taxon>Actinomycetota</taxon>
        <taxon>Acidimicrobiia</taxon>
        <taxon>Acidimicrobiales</taxon>
        <taxon>environmental samples</taxon>
    </lineage>
</organism>
<dbReference type="AlphaFoldDB" id="A0A6J4I9T9"/>
<dbReference type="Pfam" id="PF18844">
    <property type="entry name" value="baeRF_family2"/>
    <property type="match status" value="1"/>
</dbReference>
<gene>
    <name evidence="2" type="ORF">AVDCRST_MAG50-2016</name>
</gene>
<feature type="region of interest" description="Disordered" evidence="1">
    <location>
        <begin position="151"/>
        <end position="181"/>
    </location>
</feature>
<dbReference type="EMBL" id="CADCTF010000101">
    <property type="protein sequence ID" value="CAA9246454.1"/>
    <property type="molecule type" value="Genomic_DNA"/>
</dbReference>
<protein>
    <recommendedName>
        <fullName evidence="3">Peptide chain release factor 1</fullName>
    </recommendedName>
</protein>
<evidence type="ECO:0008006" key="3">
    <source>
        <dbReference type="Google" id="ProtNLM"/>
    </source>
</evidence>
<name>A0A6J4I9T9_9ACTN</name>
<dbReference type="Gene3D" id="3.30.420.60">
    <property type="entry name" value="eRF1 domain 2"/>
    <property type="match status" value="1"/>
</dbReference>
<dbReference type="SUPFAM" id="SSF53137">
    <property type="entry name" value="Translational machinery components"/>
    <property type="match status" value="1"/>
</dbReference>